<sequence>MGDENLSMMQLFEFMKASEKKRETDAAALSEKLGAIQVSQAELAGSWKPKVDQAIGDLSSAIDYLKERVEHIDRQVTTAVEGRAMGQR</sequence>
<organism evidence="1 2">
    <name type="scientific">Lolium multiflorum</name>
    <name type="common">Italian ryegrass</name>
    <name type="synonym">Lolium perenne subsp. multiflorum</name>
    <dbReference type="NCBI Taxonomy" id="4521"/>
    <lineage>
        <taxon>Eukaryota</taxon>
        <taxon>Viridiplantae</taxon>
        <taxon>Streptophyta</taxon>
        <taxon>Embryophyta</taxon>
        <taxon>Tracheophyta</taxon>
        <taxon>Spermatophyta</taxon>
        <taxon>Magnoliopsida</taxon>
        <taxon>Liliopsida</taxon>
        <taxon>Poales</taxon>
        <taxon>Poaceae</taxon>
        <taxon>BOP clade</taxon>
        <taxon>Pooideae</taxon>
        <taxon>Poodae</taxon>
        <taxon>Poeae</taxon>
        <taxon>Poeae Chloroplast Group 2 (Poeae type)</taxon>
        <taxon>Loliodinae</taxon>
        <taxon>Loliinae</taxon>
        <taxon>Lolium</taxon>
    </lineage>
</organism>
<comment type="caution">
    <text evidence="1">The sequence shown here is derived from an EMBL/GenBank/DDBJ whole genome shotgun (WGS) entry which is preliminary data.</text>
</comment>
<protein>
    <submittedName>
        <fullName evidence="1">Uncharacterized protein</fullName>
    </submittedName>
</protein>
<gene>
    <name evidence="1" type="ORF">QYE76_024018</name>
</gene>
<dbReference type="AlphaFoldDB" id="A0AAD8VUP3"/>
<name>A0AAD8VUP3_LOLMU</name>
<keyword evidence="2" id="KW-1185">Reference proteome</keyword>
<evidence type="ECO:0000313" key="1">
    <source>
        <dbReference type="EMBL" id="KAK1618501.1"/>
    </source>
</evidence>
<evidence type="ECO:0000313" key="2">
    <source>
        <dbReference type="Proteomes" id="UP001231189"/>
    </source>
</evidence>
<dbReference type="EMBL" id="JAUUTY010000006">
    <property type="protein sequence ID" value="KAK1618501.1"/>
    <property type="molecule type" value="Genomic_DNA"/>
</dbReference>
<accession>A0AAD8VUP3</accession>
<proteinExistence type="predicted"/>
<reference evidence="1" key="1">
    <citation type="submission" date="2023-07" db="EMBL/GenBank/DDBJ databases">
        <title>A chromosome-level genome assembly of Lolium multiflorum.</title>
        <authorList>
            <person name="Chen Y."/>
            <person name="Copetti D."/>
            <person name="Kolliker R."/>
            <person name="Studer B."/>
        </authorList>
    </citation>
    <scope>NUCLEOTIDE SEQUENCE</scope>
    <source>
        <strain evidence="1">02402/16</strain>
        <tissue evidence="1">Leaf</tissue>
    </source>
</reference>
<dbReference type="Proteomes" id="UP001231189">
    <property type="component" value="Unassembled WGS sequence"/>
</dbReference>